<comment type="similarity">
    <text evidence="1">Belongs to the CoA-transferase III family.</text>
</comment>
<dbReference type="InterPro" id="IPR050509">
    <property type="entry name" value="CoA-transferase_III"/>
</dbReference>
<dbReference type="AlphaFoldDB" id="A0A9P7RU01"/>
<evidence type="ECO:0000313" key="2">
    <source>
        <dbReference type="EMBL" id="KAG7089739.1"/>
    </source>
</evidence>
<comment type="caution">
    <text evidence="2">The sequence shown here is derived from an EMBL/GenBank/DDBJ whole genome shotgun (WGS) entry which is preliminary data.</text>
</comment>
<dbReference type="GO" id="GO:0003824">
    <property type="term" value="F:catalytic activity"/>
    <property type="evidence" value="ECO:0007669"/>
    <property type="project" value="InterPro"/>
</dbReference>
<reference evidence="2" key="1">
    <citation type="journal article" date="2021" name="Genome Biol. Evol.">
        <title>The assembled and annotated genome of the fairy-ring fungus Marasmius oreades.</title>
        <authorList>
            <person name="Hiltunen M."/>
            <person name="Ament-Velasquez S.L."/>
            <person name="Johannesson H."/>
        </authorList>
    </citation>
    <scope>NUCLEOTIDE SEQUENCE</scope>
    <source>
        <strain evidence="2">03SP1</strain>
    </source>
</reference>
<dbReference type="PANTHER" id="PTHR48228">
    <property type="entry name" value="SUCCINYL-COA--D-CITRAMALATE COA-TRANSFERASE"/>
    <property type="match status" value="1"/>
</dbReference>
<dbReference type="OrthoDB" id="16747at2759"/>
<dbReference type="InterPro" id="IPR044855">
    <property type="entry name" value="CoA-Trfase_III_dom3_sf"/>
</dbReference>
<evidence type="ECO:0000256" key="1">
    <source>
        <dbReference type="ARBA" id="ARBA00008383"/>
    </source>
</evidence>
<gene>
    <name evidence="2" type="ORF">E1B28_011393</name>
</gene>
<evidence type="ECO:0000313" key="3">
    <source>
        <dbReference type="Proteomes" id="UP001049176"/>
    </source>
</evidence>
<accession>A0A9P7RU01</accession>
<dbReference type="InterPro" id="IPR023606">
    <property type="entry name" value="CoA-Trfase_III_dom_1_sf"/>
</dbReference>
<evidence type="ECO:0008006" key="4">
    <source>
        <dbReference type="Google" id="ProtNLM"/>
    </source>
</evidence>
<keyword evidence="3" id="KW-1185">Reference proteome</keyword>
<protein>
    <recommendedName>
        <fullName evidence="4">Alpha-methylacyl-CoA racemase</fullName>
    </recommendedName>
</protein>
<dbReference type="GeneID" id="66080468"/>
<dbReference type="PANTHER" id="PTHR48228:SF5">
    <property type="entry name" value="ALPHA-METHYLACYL-COA RACEMASE"/>
    <property type="match status" value="1"/>
</dbReference>
<dbReference type="KEGG" id="more:E1B28_011393"/>
<dbReference type="Proteomes" id="UP001049176">
    <property type="component" value="Chromosome 7"/>
</dbReference>
<dbReference type="Gene3D" id="3.30.1540.10">
    <property type="entry name" value="formyl-coa transferase, domain 3"/>
    <property type="match status" value="1"/>
</dbReference>
<name>A0A9P7RU01_9AGAR</name>
<organism evidence="2 3">
    <name type="scientific">Marasmius oreades</name>
    <name type="common">fairy-ring Marasmius</name>
    <dbReference type="NCBI Taxonomy" id="181124"/>
    <lineage>
        <taxon>Eukaryota</taxon>
        <taxon>Fungi</taxon>
        <taxon>Dikarya</taxon>
        <taxon>Basidiomycota</taxon>
        <taxon>Agaricomycotina</taxon>
        <taxon>Agaricomycetes</taxon>
        <taxon>Agaricomycetidae</taxon>
        <taxon>Agaricales</taxon>
        <taxon>Marasmiineae</taxon>
        <taxon>Marasmiaceae</taxon>
        <taxon>Marasmius</taxon>
    </lineage>
</organism>
<proteinExistence type="inferred from homology"/>
<dbReference type="SUPFAM" id="SSF89796">
    <property type="entry name" value="CoA-transferase family III (CaiB/BaiF)"/>
    <property type="match status" value="1"/>
</dbReference>
<dbReference type="Pfam" id="PF02515">
    <property type="entry name" value="CoA_transf_3"/>
    <property type="match status" value="1"/>
</dbReference>
<dbReference type="EMBL" id="CM032187">
    <property type="protein sequence ID" value="KAG7089739.1"/>
    <property type="molecule type" value="Genomic_DNA"/>
</dbReference>
<dbReference type="Gene3D" id="3.40.50.10540">
    <property type="entry name" value="Crotonobetainyl-coa:carnitine coa-transferase, domain 1"/>
    <property type="match status" value="1"/>
</dbReference>
<sequence>MALNGIKVVEFAGLAPGPFAGLILADNGASVVRIDRPGAVSTDILCRGKRSIAINPKTKSGREVLKKLIVNSDVLIDPFRPGVLERLGLGPEVFLGKDGKGGLNDRLVYARMVGFPRTGRQKDMAGHDINYLASSGVLSMLPGAHDRPSFPLNLLADFAGGGLTCASGILLALLARYQTGCGQVVNTDMVSGVRYLSSFPLIMKQLPTPNAFSGKRGSNLLDGGVPFYNLYPCKDGECMSVGCLEPQFFRAFIEGFVKALPKDFRASYGWVPTPETQTKQEEWPKLKDYIERGFRTRNRDEWAQVFHGTDACCVPVLTTQEAVEREFFDATPSPHPHVVGLAPAPATSSESTTVLNAGEHTEEILHEIGISVAERKQLVQEKAIEDIKTKL</sequence>
<dbReference type="RefSeq" id="XP_043006209.1">
    <property type="nucleotide sequence ID" value="XM_043156422.1"/>
</dbReference>
<dbReference type="InterPro" id="IPR003673">
    <property type="entry name" value="CoA-Trfase_fam_III"/>
</dbReference>